<proteinExistence type="predicted"/>
<dbReference type="GeneID" id="14295585"/>
<name>I7KR44_BPPR1</name>
<sequence>MNEGYNITFYTEDEHSHLVFTEQADAAFVVELLKNFYDGRLGDTTIPNSKLLNLIRLLEYKHNISKELSDSLPSLEHEYPEELIYDLLGIIRTPCSVRNKSYWPAIKGLEVYFIEDLVDITDSFSFTKFDI</sequence>
<dbReference type="KEGG" id="vg:14295585"/>
<reference evidence="1 2" key="1">
    <citation type="submission" date="2012-06" db="EMBL/GenBank/DDBJ databases">
        <title>Genomic characterization of five bacteriophages specific for Yersinia species.</title>
        <authorList>
            <person name="Skurnik M."/>
            <person name="Nawaz A."/>
            <person name="Happonen L."/>
            <person name="Butcher S."/>
            <person name="Mattinen L."/>
        </authorList>
    </citation>
    <scope>NUCLEOTIDE SEQUENCE [LARGE SCALE GENOMIC DNA]</scope>
</reference>
<organism evidence="1 2">
    <name type="scientific">Yersinia phage phiR1-RT</name>
    <dbReference type="NCBI Taxonomy" id="1206558"/>
    <lineage>
        <taxon>Viruses</taxon>
        <taxon>Duplodnaviria</taxon>
        <taxon>Heunggongvirae</taxon>
        <taxon>Uroviricota</taxon>
        <taxon>Caudoviricetes</taxon>
        <taxon>Pantevenvirales</taxon>
        <taxon>Straboviridae</taxon>
        <taxon>Tevenvirinae</taxon>
        <taxon>Tegunavirus</taxon>
        <taxon>Tegunavirus r1rt</taxon>
    </lineage>
</organism>
<dbReference type="RefSeq" id="YP_007235934.1">
    <property type="nucleotide sequence ID" value="NC_019909.1"/>
</dbReference>
<organismHost>
    <name type="scientific">Yersinia enterocolitica</name>
    <dbReference type="NCBI Taxonomy" id="630"/>
</organismHost>
<evidence type="ECO:0000313" key="1">
    <source>
        <dbReference type="EMBL" id="CCI88675.1"/>
    </source>
</evidence>
<accession>I7KR44</accession>
<evidence type="ECO:0000313" key="2">
    <source>
        <dbReference type="Proteomes" id="UP000002909"/>
    </source>
</evidence>
<dbReference type="EMBL" id="HE956709">
    <property type="protein sequence ID" value="CCI88675.1"/>
    <property type="molecule type" value="Genomic_DNA"/>
</dbReference>
<gene>
    <name evidence="1" type="primary">g101</name>
    <name evidence="1" type="ORF">BN80_101</name>
</gene>
<keyword evidence="2" id="KW-1185">Reference proteome</keyword>
<protein>
    <submittedName>
        <fullName evidence="1">Uncharacterized protein</fullName>
    </submittedName>
</protein>
<dbReference type="Proteomes" id="UP000002909">
    <property type="component" value="Segment"/>
</dbReference>